<evidence type="ECO:0000259" key="8">
    <source>
        <dbReference type="Pfam" id="PF02706"/>
    </source>
</evidence>
<dbReference type="PANTHER" id="PTHR32309">
    <property type="entry name" value="TYROSINE-PROTEIN KINASE"/>
    <property type="match status" value="1"/>
</dbReference>
<name>A0A7G8TB51_9FIRM</name>
<dbReference type="Pfam" id="PF02706">
    <property type="entry name" value="Wzz"/>
    <property type="match status" value="1"/>
</dbReference>
<feature type="domain" description="Polysaccharide chain length determinant N-terminal" evidence="8">
    <location>
        <begin position="2"/>
        <end position="91"/>
    </location>
</feature>
<protein>
    <recommendedName>
        <fullName evidence="8">Polysaccharide chain length determinant N-terminal domain-containing protein</fullName>
    </recommendedName>
</protein>
<evidence type="ECO:0000256" key="2">
    <source>
        <dbReference type="ARBA" id="ARBA00006683"/>
    </source>
</evidence>
<keyword evidence="6 7" id="KW-0472">Membrane</keyword>
<dbReference type="InterPro" id="IPR003856">
    <property type="entry name" value="LPS_length_determ_N"/>
</dbReference>
<keyword evidence="3" id="KW-1003">Cell membrane</keyword>
<evidence type="ECO:0000256" key="6">
    <source>
        <dbReference type="ARBA" id="ARBA00023136"/>
    </source>
</evidence>
<evidence type="ECO:0000256" key="5">
    <source>
        <dbReference type="ARBA" id="ARBA00022989"/>
    </source>
</evidence>
<accession>A0A7G8TB51</accession>
<sequence>MEISMVQMLKLFRKKFLPILLSALLCAAAAYGISKYVVPKTYVSTVKLYVYTPESNPDPTMNINALDYAQKIVNTYIEMLQTRSFYQKVMERSGIKDTVDHFEKMIEFSPMNQTEVFQAKVSAHTPGDAKKIADSITALAPSTIGSLKKNSTLEVVDPAVIPEKPSFPNSVLLSALGFVLGAAGCVFFLFLHSFFNIKIRSDNLAGNLDLPILAAIPAFHEKL</sequence>
<keyword evidence="4 7" id="KW-0812">Transmembrane</keyword>
<evidence type="ECO:0000256" key="3">
    <source>
        <dbReference type="ARBA" id="ARBA00022475"/>
    </source>
</evidence>
<comment type="similarity">
    <text evidence="2">Belongs to the CpsC/CapA family.</text>
</comment>
<comment type="subcellular location">
    <subcellularLocation>
        <location evidence="1">Cell membrane</location>
        <topology evidence="1">Multi-pass membrane protein</topology>
    </subcellularLocation>
</comment>
<evidence type="ECO:0000313" key="9">
    <source>
        <dbReference type="EMBL" id="QNK40842.1"/>
    </source>
</evidence>
<organism evidence="9 10">
    <name type="scientific">Caproicibacter fermentans</name>
    <dbReference type="NCBI Taxonomy" id="2576756"/>
    <lineage>
        <taxon>Bacteria</taxon>
        <taxon>Bacillati</taxon>
        <taxon>Bacillota</taxon>
        <taxon>Clostridia</taxon>
        <taxon>Eubacteriales</taxon>
        <taxon>Acutalibacteraceae</taxon>
        <taxon>Caproicibacter</taxon>
    </lineage>
</organism>
<reference evidence="9 10" key="1">
    <citation type="submission" date="2020-08" db="EMBL/GenBank/DDBJ databases">
        <title>The isolate Caproiciproducens sp. 7D4C2 produces n-caproate at mildly acidic conditions from hexoses: genome and rBOX comparison with related strains and chain-elongating bacteria.</title>
        <authorList>
            <person name="Esquivel-Elizondo S."/>
            <person name="Bagci C."/>
            <person name="Temovska M."/>
            <person name="Jeon B.S."/>
            <person name="Bessarab I."/>
            <person name="Williams R.B.H."/>
            <person name="Huson D.H."/>
            <person name="Angenent L.T."/>
        </authorList>
    </citation>
    <scope>NUCLEOTIDE SEQUENCE [LARGE SCALE GENOMIC DNA]</scope>
    <source>
        <strain evidence="9 10">7D4C2</strain>
    </source>
</reference>
<dbReference type="InterPro" id="IPR050445">
    <property type="entry name" value="Bact_polysacc_biosynth/exp"/>
</dbReference>
<dbReference type="Proteomes" id="UP000515909">
    <property type="component" value="Chromosome"/>
</dbReference>
<dbReference type="EMBL" id="CP060286">
    <property type="protein sequence ID" value="QNK40842.1"/>
    <property type="molecule type" value="Genomic_DNA"/>
</dbReference>
<dbReference type="AlphaFoldDB" id="A0A7G8TB51"/>
<dbReference type="GO" id="GO:0005886">
    <property type="term" value="C:plasma membrane"/>
    <property type="evidence" value="ECO:0007669"/>
    <property type="project" value="UniProtKB-SubCell"/>
</dbReference>
<keyword evidence="5 7" id="KW-1133">Transmembrane helix</keyword>
<evidence type="ECO:0000256" key="1">
    <source>
        <dbReference type="ARBA" id="ARBA00004651"/>
    </source>
</evidence>
<proteinExistence type="inferred from homology"/>
<feature type="transmembrane region" description="Helical" evidence="7">
    <location>
        <begin position="171"/>
        <end position="191"/>
    </location>
</feature>
<gene>
    <name evidence="9" type="ORF">HCR03_00480</name>
</gene>
<dbReference type="RefSeq" id="WP_187036140.1">
    <property type="nucleotide sequence ID" value="NZ_CP060286.1"/>
</dbReference>
<dbReference type="KEGG" id="cfem:HCR03_00480"/>
<evidence type="ECO:0000256" key="7">
    <source>
        <dbReference type="SAM" id="Phobius"/>
    </source>
</evidence>
<evidence type="ECO:0000313" key="10">
    <source>
        <dbReference type="Proteomes" id="UP000515909"/>
    </source>
</evidence>
<dbReference type="PANTHER" id="PTHR32309:SF31">
    <property type="entry name" value="CAPSULAR EXOPOLYSACCHARIDE FAMILY"/>
    <property type="match status" value="1"/>
</dbReference>
<evidence type="ECO:0000256" key="4">
    <source>
        <dbReference type="ARBA" id="ARBA00022692"/>
    </source>
</evidence>